<evidence type="ECO:0000256" key="6">
    <source>
        <dbReference type="ARBA" id="ARBA00023136"/>
    </source>
</evidence>
<evidence type="ECO:0000256" key="4">
    <source>
        <dbReference type="ARBA" id="ARBA00022692"/>
    </source>
</evidence>
<proteinExistence type="inferred from homology"/>
<dbReference type="PROSITE" id="PS50928">
    <property type="entry name" value="ABC_TM1"/>
    <property type="match status" value="1"/>
</dbReference>
<organism evidence="9 10">
    <name type="scientific">Actinopolymorpha rutila</name>
    <dbReference type="NCBI Taxonomy" id="446787"/>
    <lineage>
        <taxon>Bacteria</taxon>
        <taxon>Bacillati</taxon>
        <taxon>Actinomycetota</taxon>
        <taxon>Actinomycetes</taxon>
        <taxon>Propionibacteriales</taxon>
        <taxon>Actinopolymorphaceae</taxon>
        <taxon>Actinopolymorpha</taxon>
    </lineage>
</organism>
<evidence type="ECO:0000256" key="3">
    <source>
        <dbReference type="ARBA" id="ARBA00022475"/>
    </source>
</evidence>
<dbReference type="AlphaFoldDB" id="A0A852Z9B9"/>
<comment type="caution">
    <text evidence="9">The sequence shown here is derived from an EMBL/GenBank/DDBJ whole genome shotgun (WGS) entry which is preliminary data.</text>
</comment>
<dbReference type="Pfam" id="PF00528">
    <property type="entry name" value="BPD_transp_1"/>
    <property type="match status" value="1"/>
</dbReference>
<evidence type="ECO:0000313" key="10">
    <source>
        <dbReference type="Proteomes" id="UP000579605"/>
    </source>
</evidence>
<evidence type="ECO:0000256" key="2">
    <source>
        <dbReference type="ARBA" id="ARBA00022448"/>
    </source>
</evidence>
<dbReference type="InterPro" id="IPR035906">
    <property type="entry name" value="MetI-like_sf"/>
</dbReference>
<keyword evidence="9" id="KW-0762">Sugar transport</keyword>
<feature type="transmembrane region" description="Helical" evidence="7">
    <location>
        <begin position="74"/>
        <end position="95"/>
    </location>
</feature>
<keyword evidence="10" id="KW-1185">Reference proteome</keyword>
<evidence type="ECO:0000259" key="8">
    <source>
        <dbReference type="PROSITE" id="PS50928"/>
    </source>
</evidence>
<dbReference type="SUPFAM" id="SSF161098">
    <property type="entry name" value="MetI-like"/>
    <property type="match status" value="1"/>
</dbReference>
<evidence type="ECO:0000313" key="9">
    <source>
        <dbReference type="EMBL" id="NYH88318.1"/>
    </source>
</evidence>
<keyword evidence="4 7" id="KW-0812">Transmembrane</keyword>
<keyword evidence="2 7" id="KW-0813">Transport</keyword>
<dbReference type="PANTHER" id="PTHR30193:SF41">
    <property type="entry name" value="DIACETYLCHITOBIOSE UPTAKE SYSTEM PERMEASE PROTEIN NGCF"/>
    <property type="match status" value="1"/>
</dbReference>
<dbReference type="Gene3D" id="1.10.3720.10">
    <property type="entry name" value="MetI-like"/>
    <property type="match status" value="1"/>
</dbReference>
<sequence length="297" mass="32984">MRSRVTPRWTPYFFIAPFFALFVVFFGVPTLRSLQLSFYTERGVDTSAAFSGLDNYRTLLDDPTFLKALVNTSYYALGSILVIVPLALSLALLLRTRGLLLREFFRLSFFLPNAISGIVVAIVFQLVFDQQYGLLNNWLLAPLGLPKLAWLTDPHLIMPSIILLGVWQFTGLNALYFMVGLQNQDPGVHEAAVVDGANTWQRFRYITLPLLRPTMVFVVTFAIIGSYQLFAQPVALVGAGGGPDRAGLTLTMYLYETAFTNLDLGYGAAIGYAITVIIVVLSVLQMVAQGFFRKDPT</sequence>
<gene>
    <name evidence="9" type="ORF">F4554_000956</name>
</gene>
<name>A0A852Z9B9_9ACTN</name>
<dbReference type="GO" id="GO:0055085">
    <property type="term" value="P:transmembrane transport"/>
    <property type="evidence" value="ECO:0007669"/>
    <property type="project" value="InterPro"/>
</dbReference>
<dbReference type="EMBL" id="JACBZH010000001">
    <property type="protein sequence ID" value="NYH88318.1"/>
    <property type="molecule type" value="Genomic_DNA"/>
</dbReference>
<dbReference type="CDD" id="cd06261">
    <property type="entry name" value="TM_PBP2"/>
    <property type="match status" value="1"/>
</dbReference>
<dbReference type="InterPro" id="IPR000515">
    <property type="entry name" value="MetI-like"/>
</dbReference>
<dbReference type="Proteomes" id="UP000579605">
    <property type="component" value="Unassembled WGS sequence"/>
</dbReference>
<keyword evidence="3" id="KW-1003">Cell membrane</keyword>
<evidence type="ECO:0000256" key="1">
    <source>
        <dbReference type="ARBA" id="ARBA00004651"/>
    </source>
</evidence>
<feature type="transmembrane region" description="Helical" evidence="7">
    <location>
        <begin position="264"/>
        <end position="284"/>
    </location>
</feature>
<comment type="similarity">
    <text evidence="7">Belongs to the binding-protein-dependent transport system permease family.</text>
</comment>
<dbReference type="PANTHER" id="PTHR30193">
    <property type="entry name" value="ABC TRANSPORTER PERMEASE PROTEIN"/>
    <property type="match status" value="1"/>
</dbReference>
<keyword evidence="6 7" id="KW-0472">Membrane</keyword>
<dbReference type="GO" id="GO:0005886">
    <property type="term" value="C:plasma membrane"/>
    <property type="evidence" value="ECO:0007669"/>
    <property type="project" value="UniProtKB-SubCell"/>
</dbReference>
<accession>A0A852Z9B9</accession>
<feature type="transmembrane region" description="Helical" evidence="7">
    <location>
        <begin position="156"/>
        <end position="179"/>
    </location>
</feature>
<feature type="transmembrane region" description="Helical" evidence="7">
    <location>
        <begin position="107"/>
        <end position="128"/>
    </location>
</feature>
<evidence type="ECO:0000256" key="5">
    <source>
        <dbReference type="ARBA" id="ARBA00022989"/>
    </source>
</evidence>
<dbReference type="InterPro" id="IPR051393">
    <property type="entry name" value="ABC_transporter_permease"/>
</dbReference>
<reference evidence="9 10" key="1">
    <citation type="submission" date="2020-07" db="EMBL/GenBank/DDBJ databases">
        <title>Sequencing the genomes of 1000 actinobacteria strains.</title>
        <authorList>
            <person name="Klenk H.-P."/>
        </authorList>
    </citation>
    <scope>NUCLEOTIDE SEQUENCE [LARGE SCALE GENOMIC DNA]</scope>
    <source>
        <strain evidence="9 10">DSM 18448</strain>
    </source>
</reference>
<feature type="domain" description="ABC transmembrane type-1" evidence="8">
    <location>
        <begin position="69"/>
        <end position="285"/>
    </location>
</feature>
<dbReference type="RefSeq" id="WP_179786235.1">
    <property type="nucleotide sequence ID" value="NZ_BAAARR010000022.1"/>
</dbReference>
<evidence type="ECO:0000256" key="7">
    <source>
        <dbReference type="RuleBase" id="RU363032"/>
    </source>
</evidence>
<keyword evidence="5 7" id="KW-1133">Transmembrane helix</keyword>
<protein>
    <submittedName>
        <fullName evidence="9">ABC-type sugar transport system permease subunit</fullName>
    </submittedName>
</protein>
<comment type="subcellular location">
    <subcellularLocation>
        <location evidence="1 7">Cell membrane</location>
        <topology evidence="1 7">Multi-pass membrane protein</topology>
    </subcellularLocation>
</comment>
<feature type="transmembrane region" description="Helical" evidence="7">
    <location>
        <begin position="210"/>
        <end position="230"/>
    </location>
</feature>
<feature type="transmembrane region" description="Helical" evidence="7">
    <location>
        <begin position="12"/>
        <end position="31"/>
    </location>
</feature>